<feature type="domain" description="Major facilitator superfamily (MFS) profile" evidence="2">
    <location>
        <begin position="1"/>
        <end position="199"/>
    </location>
</feature>
<name>A0A133VQE0_9EURY</name>
<keyword evidence="4" id="KW-1185">Reference proteome</keyword>
<evidence type="ECO:0000259" key="2">
    <source>
        <dbReference type="PROSITE" id="PS50850"/>
    </source>
</evidence>
<dbReference type="InterPro" id="IPR036259">
    <property type="entry name" value="MFS_trans_sf"/>
</dbReference>
<organism evidence="3 4">
    <name type="scientific">candidate division MSBL1 archaeon SCGC-AAA382N08</name>
    <dbReference type="NCBI Taxonomy" id="1698285"/>
    <lineage>
        <taxon>Archaea</taxon>
        <taxon>Methanobacteriati</taxon>
        <taxon>Methanobacteriota</taxon>
        <taxon>candidate division MSBL1</taxon>
    </lineage>
</organism>
<feature type="transmembrane region" description="Helical" evidence="1">
    <location>
        <begin position="54"/>
        <end position="78"/>
    </location>
</feature>
<feature type="transmembrane region" description="Helical" evidence="1">
    <location>
        <begin position="174"/>
        <end position="195"/>
    </location>
</feature>
<feature type="transmembrane region" description="Helical" evidence="1">
    <location>
        <begin position="146"/>
        <end position="168"/>
    </location>
</feature>
<gene>
    <name evidence="3" type="ORF">AKJ56_00620</name>
</gene>
<dbReference type="InterPro" id="IPR011701">
    <property type="entry name" value="MFS"/>
</dbReference>
<feature type="transmembrane region" description="Helical" evidence="1">
    <location>
        <begin position="110"/>
        <end position="134"/>
    </location>
</feature>
<proteinExistence type="predicted"/>
<feature type="transmembrane region" description="Helical" evidence="1">
    <location>
        <begin position="85"/>
        <end position="104"/>
    </location>
</feature>
<feature type="transmembrane region" description="Helical" evidence="1">
    <location>
        <begin position="12"/>
        <end position="34"/>
    </location>
</feature>
<dbReference type="PROSITE" id="PS50850">
    <property type="entry name" value="MFS"/>
    <property type="match status" value="1"/>
</dbReference>
<accession>A0A133VQE0</accession>
<dbReference type="SUPFAM" id="SSF103473">
    <property type="entry name" value="MFS general substrate transporter"/>
    <property type="match status" value="1"/>
</dbReference>
<reference evidence="3 4" key="1">
    <citation type="journal article" date="2016" name="Sci. Rep.">
        <title>Metabolic traits of an uncultured archaeal lineage -MSBL1- from brine pools of the Red Sea.</title>
        <authorList>
            <person name="Mwirichia R."/>
            <person name="Alam I."/>
            <person name="Rashid M."/>
            <person name="Vinu M."/>
            <person name="Ba-Alawi W."/>
            <person name="Anthony Kamau A."/>
            <person name="Kamanda Ngugi D."/>
            <person name="Goker M."/>
            <person name="Klenk H.P."/>
            <person name="Bajic V."/>
            <person name="Stingl U."/>
        </authorList>
    </citation>
    <scope>NUCLEOTIDE SEQUENCE [LARGE SCALE GENOMIC DNA]</scope>
    <source>
        <strain evidence="3">SCGC-AAA382N08</strain>
    </source>
</reference>
<sequence>MDEPKPDLEEEKVPFSLTFVTLAVALFYFFRGFVFKSITSFLPTYFVESRGLSIAGGGFTTSILLLSGVLILPFAGILAEKVNRVLLTVGSCLSSGLILFLMTLVPTVGWLMYLMLALFGALIYLSLPSVLSLVKDLTSKEGYGGAFGINFTMAATAGVIAPVIVGYIGDVFSLALAFKLLPSLLVLASISIILIKNKI</sequence>
<dbReference type="Pfam" id="PF07690">
    <property type="entry name" value="MFS_1"/>
    <property type="match status" value="1"/>
</dbReference>
<keyword evidence="1" id="KW-0472">Membrane</keyword>
<comment type="caution">
    <text evidence="3">The sequence shown here is derived from an EMBL/GenBank/DDBJ whole genome shotgun (WGS) entry which is preliminary data.</text>
</comment>
<dbReference type="PANTHER" id="PTHR43129">
    <property type="entry name" value="FOSMIDOMYCIN RESISTANCE PROTEIN"/>
    <property type="match status" value="1"/>
</dbReference>
<keyword evidence="1" id="KW-0812">Transmembrane</keyword>
<dbReference type="Gene3D" id="1.20.1250.20">
    <property type="entry name" value="MFS general substrate transporter like domains"/>
    <property type="match status" value="1"/>
</dbReference>
<dbReference type="EMBL" id="LHYJ01000006">
    <property type="protein sequence ID" value="KXB08648.1"/>
    <property type="molecule type" value="Genomic_DNA"/>
</dbReference>
<evidence type="ECO:0000313" key="3">
    <source>
        <dbReference type="EMBL" id="KXB08648.1"/>
    </source>
</evidence>
<dbReference type="PANTHER" id="PTHR43129:SF1">
    <property type="entry name" value="FOSMIDOMYCIN RESISTANCE PROTEIN"/>
    <property type="match status" value="1"/>
</dbReference>
<evidence type="ECO:0000313" key="4">
    <source>
        <dbReference type="Proteomes" id="UP000070175"/>
    </source>
</evidence>
<dbReference type="GO" id="GO:0022857">
    <property type="term" value="F:transmembrane transporter activity"/>
    <property type="evidence" value="ECO:0007669"/>
    <property type="project" value="InterPro"/>
</dbReference>
<dbReference type="InterPro" id="IPR020846">
    <property type="entry name" value="MFS_dom"/>
</dbReference>
<dbReference type="Proteomes" id="UP000070175">
    <property type="component" value="Unassembled WGS sequence"/>
</dbReference>
<keyword evidence="1" id="KW-1133">Transmembrane helix</keyword>
<dbReference type="GO" id="GO:0005886">
    <property type="term" value="C:plasma membrane"/>
    <property type="evidence" value="ECO:0007669"/>
    <property type="project" value="TreeGrafter"/>
</dbReference>
<dbReference type="AlphaFoldDB" id="A0A133VQE0"/>
<protein>
    <recommendedName>
        <fullName evidence="2">Major facilitator superfamily (MFS) profile domain-containing protein</fullName>
    </recommendedName>
</protein>
<evidence type="ECO:0000256" key="1">
    <source>
        <dbReference type="SAM" id="Phobius"/>
    </source>
</evidence>